<evidence type="ECO:0000313" key="13">
    <source>
        <dbReference type="Proteomes" id="UP000266482"/>
    </source>
</evidence>
<dbReference type="SMART" id="SM00382">
    <property type="entry name" value="AAA"/>
    <property type="match status" value="2"/>
</dbReference>
<keyword evidence="9" id="KW-1278">Translocase</keyword>
<dbReference type="SUPFAM" id="SSF52540">
    <property type="entry name" value="P-loop containing nucleoside triphosphate hydrolases"/>
    <property type="match status" value="2"/>
</dbReference>
<feature type="domain" description="ABC transporter" evidence="11">
    <location>
        <begin position="6"/>
        <end position="243"/>
    </location>
</feature>
<dbReference type="AlphaFoldDB" id="A0A3A1UWP3"/>
<evidence type="ECO:0000256" key="6">
    <source>
        <dbReference type="ARBA" id="ARBA00022737"/>
    </source>
</evidence>
<keyword evidence="13" id="KW-1185">Reference proteome</keyword>
<dbReference type="GO" id="GO:0005524">
    <property type="term" value="F:ATP binding"/>
    <property type="evidence" value="ECO:0007669"/>
    <property type="project" value="UniProtKB-KW"/>
</dbReference>
<sequence length="502" mass="56231">MDQPVVRMEGIEKHFAGVHALKDCRFELRAGEVHALVGENGAGKSTMMKVLTGVYRKDGGRIWYRGMEVDIEDTRAAQRLGIGMIHQELNLAQDLTVAQNIFIGKEPRKFLRFLLDDKEMNRQAALLLGQMKLDIDPTTPVARLTVAKQQMVEIVKAISYDSQVLIMDEPTAALSDSEIEELFRMIGRLKEKGVGIVYISHRMAELKRITDRITVMRDGAYIDTVQTAETSIDRIIAMMVGRDIYQPAKPDRKDAERRETVLEVRGLTRHSVLRDISFTLRKGEILGVAGLVGAGRTEMARAIFGADPIDAGEIWIHGRKARITGPHQAVRHGIGYLSEDRKHFGCLLEMDVKTNVALASLNRFVSGFGFMNDRRIAEVSDQVIEELRVKTPGNGQRLKFLSGGNQQKVIIGKWLTRDCDILIFDEPTRGIDIGAKSEIYKLLESLAAEGKSIIMISSELPEVLRLSHRIIVMCEGRITGELINDQHATQEKIMTYATDRVG</sequence>
<evidence type="ECO:0000256" key="5">
    <source>
        <dbReference type="ARBA" id="ARBA00022597"/>
    </source>
</evidence>
<dbReference type="FunFam" id="3.40.50.300:FF:000126">
    <property type="entry name" value="Galactose/methyl galactoside import ATP-binding protein MglA"/>
    <property type="match status" value="1"/>
</dbReference>
<evidence type="ECO:0000256" key="3">
    <source>
        <dbReference type="ARBA" id="ARBA00022448"/>
    </source>
</evidence>
<dbReference type="Gene3D" id="3.40.50.300">
    <property type="entry name" value="P-loop containing nucleotide triphosphate hydrolases"/>
    <property type="match status" value="2"/>
</dbReference>
<evidence type="ECO:0000256" key="10">
    <source>
        <dbReference type="ARBA" id="ARBA00023136"/>
    </source>
</evidence>
<evidence type="ECO:0000259" key="11">
    <source>
        <dbReference type="PROSITE" id="PS50893"/>
    </source>
</evidence>
<dbReference type="FunFam" id="3.40.50.300:FF:000127">
    <property type="entry name" value="Ribose import ATP-binding protein RbsA"/>
    <property type="match status" value="1"/>
</dbReference>
<dbReference type="PROSITE" id="PS00211">
    <property type="entry name" value="ABC_TRANSPORTER_1"/>
    <property type="match status" value="1"/>
</dbReference>
<dbReference type="GO" id="GO:0005886">
    <property type="term" value="C:plasma membrane"/>
    <property type="evidence" value="ECO:0007669"/>
    <property type="project" value="UniProtKB-SubCell"/>
</dbReference>
<dbReference type="InterPro" id="IPR017871">
    <property type="entry name" value="ABC_transporter-like_CS"/>
</dbReference>
<dbReference type="InterPro" id="IPR003439">
    <property type="entry name" value="ABC_transporter-like_ATP-bd"/>
</dbReference>
<organism evidence="12 13">
    <name type="scientific">Paenibacillus nanensis</name>
    <dbReference type="NCBI Taxonomy" id="393251"/>
    <lineage>
        <taxon>Bacteria</taxon>
        <taxon>Bacillati</taxon>
        <taxon>Bacillota</taxon>
        <taxon>Bacilli</taxon>
        <taxon>Bacillales</taxon>
        <taxon>Paenibacillaceae</taxon>
        <taxon>Paenibacillus</taxon>
    </lineage>
</organism>
<dbReference type="InterPro" id="IPR050107">
    <property type="entry name" value="ABC_carbohydrate_import_ATPase"/>
</dbReference>
<evidence type="ECO:0000256" key="7">
    <source>
        <dbReference type="ARBA" id="ARBA00022741"/>
    </source>
</evidence>
<keyword evidence="5" id="KW-0762">Sugar transport</keyword>
<reference evidence="12 13" key="1">
    <citation type="submission" date="2018-09" db="EMBL/GenBank/DDBJ databases">
        <title>Paenibacillus aracenensis nov. sp. isolated from a cave in southern Spain.</title>
        <authorList>
            <person name="Jurado V."/>
            <person name="Gutierrez-Patricio S."/>
            <person name="Gonzalez-Pimentel J.L."/>
            <person name="Miller A.Z."/>
            <person name="Laiz L."/>
            <person name="Saiz-Jimenez C."/>
        </authorList>
    </citation>
    <scope>NUCLEOTIDE SEQUENCE [LARGE SCALE GENOMIC DNA]</scope>
    <source>
        <strain evidence="12 13">DSM 22867</strain>
    </source>
</reference>
<comment type="subcellular location">
    <subcellularLocation>
        <location evidence="2">Cell inner membrane</location>
    </subcellularLocation>
    <subcellularLocation>
        <location evidence="1">Cell membrane</location>
        <topology evidence="1">Peripheral membrane protein</topology>
    </subcellularLocation>
</comment>
<dbReference type="InterPro" id="IPR027417">
    <property type="entry name" value="P-loop_NTPase"/>
</dbReference>
<dbReference type="GO" id="GO:0016887">
    <property type="term" value="F:ATP hydrolysis activity"/>
    <property type="evidence" value="ECO:0007669"/>
    <property type="project" value="InterPro"/>
</dbReference>
<gene>
    <name evidence="12" type="ORF">D3P08_14335</name>
</gene>
<evidence type="ECO:0000256" key="9">
    <source>
        <dbReference type="ARBA" id="ARBA00022967"/>
    </source>
</evidence>
<dbReference type="CDD" id="cd03216">
    <property type="entry name" value="ABC_Carb_Monos_I"/>
    <property type="match status" value="1"/>
</dbReference>
<evidence type="ECO:0000313" key="12">
    <source>
        <dbReference type="EMBL" id="RIX52146.1"/>
    </source>
</evidence>
<keyword evidence="3" id="KW-0813">Transport</keyword>
<proteinExistence type="predicted"/>
<evidence type="ECO:0000256" key="4">
    <source>
        <dbReference type="ARBA" id="ARBA00022475"/>
    </source>
</evidence>
<feature type="domain" description="ABC transporter" evidence="11">
    <location>
        <begin position="256"/>
        <end position="500"/>
    </location>
</feature>
<dbReference type="GO" id="GO:0015749">
    <property type="term" value="P:monosaccharide transmembrane transport"/>
    <property type="evidence" value="ECO:0007669"/>
    <property type="project" value="UniProtKB-ARBA"/>
</dbReference>
<accession>A0A3A1UWP3</accession>
<keyword evidence="7" id="KW-0547">Nucleotide-binding</keyword>
<dbReference type="PANTHER" id="PTHR43790">
    <property type="entry name" value="CARBOHYDRATE TRANSPORT ATP-BINDING PROTEIN MG119-RELATED"/>
    <property type="match status" value="1"/>
</dbReference>
<dbReference type="CDD" id="cd03215">
    <property type="entry name" value="ABC_Carb_Monos_II"/>
    <property type="match status" value="1"/>
</dbReference>
<keyword evidence="8 12" id="KW-0067">ATP-binding</keyword>
<name>A0A3A1UWP3_9BACL</name>
<evidence type="ECO:0000256" key="2">
    <source>
        <dbReference type="ARBA" id="ARBA00004533"/>
    </source>
</evidence>
<dbReference type="PANTHER" id="PTHR43790:SF3">
    <property type="entry name" value="D-ALLOSE IMPORT ATP-BINDING PROTEIN ALSA-RELATED"/>
    <property type="match status" value="1"/>
</dbReference>
<dbReference type="PROSITE" id="PS50893">
    <property type="entry name" value="ABC_TRANSPORTER_2"/>
    <property type="match status" value="2"/>
</dbReference>
<dbReference type="InterPro" id="IPR003593">
    <property type="entry name" value="AAA+_ATPase"/>
</dbReference>
<keyword evidence="10" id="KW-0472">Membrane</keyword>
<dbReference type="Pfam" id="PF00005">
    <property type="entry name" value="ABC_tran"/>
    <property type="match status" value="2"/>
</dbReference>
<keyword evidence="4" id="KW-1003">Cell membrane</keyword>
<evidence type="ECO:0000256" key="1">
    <source>
        <dbReference type="ARBA" id="ARBA00004202"/>
    </source>
</evidence>
<dbReference type="OrthoDB" id="9766104at2"/>
<dbReference type="Proteomes" id="UP000266482">
    <property type="component" value="Unassembled WGS sequence"/>
</dbReference>
<evidence type="ECO:0000256" key="8">
    <source>
        <dbReference type="ARBA" id="ARBA00022840"/>
    </source>
</evidence>
<dbReference type="RefSeq" id="WP_119600378.1">
    <property type="nucleotide sequence ID" value="NZ_QXQA01000008.1"/>
</dbReference>
<dbReference type="EMBL" id="QXQA01000008">
    <property type="protein sequence ID" value="RIX52146.1"/>
    <property type="molecule type" value="Genomic_DNA"/>
</dbReference>
<protein>
    <submittedName>
        <fullName evidence="12">Sugar ABC transporter ATP-binding protein</fullName>
    </submittedName>
</protein>
<comment type="caution">
    <text evidence="12">The sequence shown here is derived from an EMBL/GenBank/DDBJ whole genome shotgun (WGS) entry which is preliminary data.</text>
</comment>
<keyword evidence="6" id="KW-0677">Repeat</keyword>